<gene>
    <name evidence="3" type="primary">20200454</name>
    <name evidence="2" type="ORF">HELRODRAFT_164234</name>
</gene>
<reference evidence="2 4" key="2">
    <citation type="journal article" date="2013" name="Nature">
        <title>Insights into bilaterian evolution from three spiralian genomes.</title>
        <authorList>
            <person name="Simakov O."/>
            <person name="Marletaz F."/>
            <person name="Cho S.J."/>
            <person name="Edsinger-Gonzales E."/>
            <person name="Havlak P."/>
            <person name="Hellsten U."/>
            <person name="Kuo D.H."/>
            <person name="Larsson T."/>
            <person name="Lv J."/>
            <person name="Arendt D."/>
            <person name="Savage R."/>
            <person name="Osoegawa K."/>
            <person name="de Jong P."/>
            <person name="Grimwood J."/>
            <person name="Chapman J.A."/>
            <person name="Shapiro H."/>
            <person name="Aerts A."/>
            <person name="Otillar R.P."/>
            <person name="Terry A.Y."/>
            <person name="Boore J.L."/>
            <person name="Grigoriev I.V."/>
            <person name="Lindberg D.R."/>
            <person name="Seaver E.C."/>
            <person name="Weisblat D.A."/>
            <person name="Putnam N.H."/>
            <person name="Rokhsar D.S."/>
        </authorList>
    </citation>
    <scope>NUCLEOTIDE SEQUENCE</scope>
</reference>
<dbReference type="EMBL" id="KB097571">
    <property type="protein sequence ID" value="ESN94402.1"/>
    <property type="molecule type" value="Genomic_DNA"/>
</dbReference>
<feature type="chain" id="PRO_5010980062" evidence="1">
    <location>
        <begin position="23"/>
        <end position="234"/>
    </location>
</feature>
<reference evidence="4" key="1">
    <citation type="submission" date="2012-12" db="EMBL/GenBank/DDBJ databases">
        <authorList>
            <person name="Hellsten U."/>
            <person name="Grimwood J."/>
            <person name="Chapman J.A."/>
            <person name="Shapiro H."/>
            <person name="Aerts A."/>
            <person name="Otillar R.P."/>
            <person name="Terry A.Y."/>
            <person name="Boore J.L."/>
            <person name="Simakov O."/>
            <person name="Marletaz F."/>
            <person name="Cho S.-J."/>
            <person name="Edsinger-Gonzales E."/>
            <person name="Havlak P."/>
            <person name="Kuo D.-H."/>
            <person name="Larsson T."/>
            <person name="Lv J."/>
            <person name="Arendt D."/>
            <person name="Savage R."/>
            <person name="Osoegawa K."/>
            <person name="de Jong P."/>
            <person name="Lindberg D.R."/>
            <person name="Seaver E.C."/>
            <person name="Weisblat D.A."/>
            <person name="Putnam N.H."/>
            <person name="Grigoriev I.V."/>
            <person name="Rokhsar D.S."/>
        </authorList>
    </citation>
    <scope>NUCLEOTIDE SEQUENCE</scope>
</reference>
<dbReference type="EnsemblMetazoa" id="HelroT164234">
    <property type="protein sequence ID" value="HelroP164234"/>
    <property type="gene ID" value="HelroG164234"/>
</dbReference>
<reference evidence="3" key="3">
    <citation type="submission" date="2015-06" db="UniProtKB">
        <authorList>
            <consortium name="EnsemblMetazoa"/>
        </authorList>
    </citation>
    <scope>IDENTIFICATION</scope>
</reference>
<feature type="signal peptide" evidence="1">
    <location>
        <begin position="1"/>
        <end position="22"/>
    </location>
</feature>
<dbReference type="EMBL" id="AMQM01001605">
    <property type="status" value="NOT_ANNOTATED_CDS"/>
    <property type="molecule type" value="Genomic_DNA"/>
</dbReference>
<keyword evidence="4" id="KW-1185">Reference proteome</keyword>
<keyword evidence="1" id="KW-0732">Signal</keyword>
<evidence type="ECO:0000313" key="4">
    <source>
        <dbReference type="Proteomes" id="UP000015101"/>
    </source>
</evidence>
<dbReference type="HOGENOM" id="CLU_1186155_0_0_1"/>
<protein>
    <submittedName>
        <fullName evidence="2 3">Uncharacterized protein</fullName>
    </submittedName>
</protein>
<dbReference type="CTD" id="20200454"/>
<sequence>MHAVTCIHACTLVVFCKHATLCINAPLDNEMGSINNNLNNNSINDNINNNKNYKINNNININYNINNNIINNNSINYSINYSTNYNINYNINNINIYISITIIVHFLHADVTASLASLSHAMFAIRKAILYRLSFNIRIERAHICLPDREVVVVRDGHICEVPSGQPCLQSTNFTLHVVILLESEFGFELVTRGGSLGVFSFWGGGFGICHAGLNKAQHGSILGTAMPLKQNEQ</sequence>
<organism evidence="3 4">
    <name type="scientific">Helobdella robusta</name>
    <name type="common">Californian leech</name>
    <dbReference type="NCBI Taxonomy" id="6412"/>
    <lineage>
        <taxon>Eukaryota</taxon>
        <taxon>Metazoa</taxon>
        <taxon>Spiralia</taxon>
        <taxon>Lophotrochozoa</taxon>
        <taxon>Annelida</taxon>
        <taxon>Clitellata</taxon>
        <taxon>Hirudinea</taxon>
        <taxon>Rhynchobdellida</taxon>
        <taxon>Glossiphoniidae</taxon>
        <taxon>Helobdella</taxon>
    </lineage>
</organism>
<name>T1EV54_HELRO</name>
<dbReference type="InParanoid" id="T1EV54"/>
<evidence type="ECO:0000313" key="2">
    <source>
        <dbReference type="EMBL" id="ESN94402.1"/>
    </source>
</evidence>
<evidence type="ECO:0000313" key="3">
    <source>
        <dbReference type="EnsemblMetazoa" id="HelroP164234"/>
    </source>
</evidence>
<dbReference type="GeneID" id="20200454"/>
<dbReference type="RefSeq" id="XP_009027476.1">
    <property type="nucleotide sequence ID" value="XM_009029228.1"/>
</dbReference>
<evidence type="ECO:0000256" key="1">
    <source>
        <dbReference type="SAM" id="SignalP"/>
    </source>
</evidence>
<accession>T1EV54</accession>
<dbReference type="AlphaFoldDB" id="T1EV54"/>
<dbReference type="KEGG" id="hro:HELRODRAFT_164234"/>
<dbReference type="Proteomes" id="UP000015101">
    <property type="component" value="Unassembled WGS sequence"/>
</dbReference>
<proteinExistence type="predicted"/>